<dbReference type="CDD" id="cd00041">
    <property type="entry name" value="CUB"/>
    <property type="match status" value="2"/>
</dbReference>
<dbReference type="SUPFAM" id="SSF49854">
    <property type="entry name" value="Spermadhesin, CUB domain"/>
    <property type="match status" value="2"/>
</dbReference>
<dbReference type="Proteomes" id="UP001168990">
    <property type="component" value="Unassembled WGS sequence"/>
</dbReference>
<dbReference type="InterPro" id="IPR000859">
    <property type="entry name" value="CUB_dom"/>
</dbReference>
<organism evidence="7 8">
    <name type="scientific">Microctonus aethiopoides</name>
    <dbReference type="NCBI Taxonomy" id="144406"/>
    <lineage>
        <taxon>Eukaryota</taxon>
        <taxon>Metazoa</taxon>
        <taxon>Ecdysozoa</taxon>
        <taxon>Arthropoda</taxon>
        <taxon>Hexapoda</taxon>
        <taxon>Insecta</taxon>
        <taxon>Pterygota</taxon>
        <taxon>Neoptera</taxon>
        <taxon>Endopterygota</taxon>
        <taxon>Hymenoptera</taxon>
        <taxon>Apocrita</taxon>
        <taxon>Ichneumonoidea</taxon>
        <taxon>Braconidae</taxon>
        <taxon>Euphorinae</taxon>
        <taxon>Microctonus</taxon>
    </lineage>
</organism>
<comment type="caution">
    <text evidence="3">Lacks conserved residue(s) required for the propagation of feature annotation.</text>
</comment>
<keyword evidence="8" id="KW-1185">Reference proteome</keyword>
<keyword evidence="5" id="KW-1133">Transmembrane helix</keyword>
<feature type="compositionally biased region" description="Low complexity" evidence="4">
    <location>
        <begin position="184"/>
        <end position="193"/>
    </location>
</feature>
<evidence type="ECO:0000256" key="1">
    <source>
        <dbReference type="ARBA" id="ARBA00022737"/>
    </source>
</evidence>
<feature type="region of interest" description="Disordered" evidence="4">
    <location>
        <begin position="817"/>
        <end position="966"/>
    </location>
</feature>
<evidence type="ECO:0000256" key="2">
    <source>
        <dbReference type="ARBA" id="ARBA00023157"/>
    </source>
</evidence>
<reference evidence="7" key="1">
    <citation type="journal article" date="2023" name="bioRxiv">
        <title>Scaffold-level genome assemblies of two parasitoid biocontrol wasps reveal the parthenogenesis mechanism and an associated novel virus.</title>
        <authorList>
            <person name="Inwood S."/>
            <person name="Skelly J."/>
            <person name="Guhlin J."/>
            <person name="Harrop T."/>
            <person name="Goldson S."/>
            <person name="Dearden P."/>
        </authorList>
    </citation>
    <scope>NUCLEOTIDE SEQUENCE</scope>
    <source>
        <strain evidence="7">Irish</strain>
        <tissue evidence="7">Whole body</tissue>
    </source>
</reference>
<feature type="compositionally biased region" description="Low complexity" evidence="4">
    <location>
        <begin position="939"/>
        <end position="953"/>
    </location>
</feature>
<feature type="compositionally biased region" description="Low complexity" evidence="4">
    <location>
        <begin position="822"/>
        <end position="852"/>
    </location>
</feature>
<evidence type="ECO:0000256" key="3">
    <source>
        <dbReference type="PROSITE-ProRule" id="PRU00124"/>
    </source>
</evidence>
<dbReference type="AlphaFoldDB" id="A0AA39C9S2"/>
<feature type="domain" description="CUB" evidence="6">
    <location>
        <begin position="321"/>
        <end position="443"/>
    </location>
</feature>
<evidence type="ECO:0000256" key="4">
    <source>
        <dbReference type="SAM" id="MobiDB-lite"/>
    </source>
</evidence>
<keyword evidence="5" id="KW-0472">Membrane</keyword>
<feature type="disulfide bond" evidence="3">
    <location>
        <begin position="593"/>
        <end position="611"/>
    </location>
</feature>
<dbReference type="FunFam" id="2.60.120.290:FF:000013">
    <property type="entry name" value="Membrane frizzled-related protein"/>
    <property type="match status" value="1"/>
</dbReference>
<feature type="compositionally biased region" description="Polar residues" evidence="4">
    <location>
        <begin position="19"/>
        <end position="37"/>
    </location>
</feature>
<dbReference type="EMBL" id="JAQQBS010001423">
    <property type="protein sequence ID" value="KAK0160554.1"/>
    <property type="molecule type" value="Genomic_DNA"/>
</dbReference>
<dbReference type="PANTHER" id="PTHR24251">
    <property type="entry name" value="OVOCHYMASE-RELATED"/>
    <property type="match status" value="1"/>
</dbReference>
<dbReference type="SMART" id="SM00042">
    <property type="entry name" value="CUB"/>
    <property type="match status" value="2"/>
</dbReference>
<dbReference type="SMART" id="SM00192">
    <property type="entry name" value="LDLa"/>
    <property type="match status" value="1"/>
</dbReference>
<name>A0AA39C9S2_9HYME</name>
<feature type="region of interest" description="Disordered" evidence="4">
    <location>
        <begin position="184"/>
        <end position="206"/>
    </location>
</feature>
<feature type="disulfide bond" evidence="3">
    <location>
        <begin position="586"/>
        <end position="598"/>
    </location>
</feature>
<dbReference type="InterPro" id="IPR002172">
    <property type="entry name" value="LDrepeatLR_classA_rpt"/>
</dbReference>
<proteinExistence type="predicted"/>
<evidence type="ECO:0000259" key="6">
    <source>
        <dbReference type="PROSITE" id="PS01180"/>
    </source>
</evidence>
<feature type="compositionally biased region" description="Polar residues" evidence="4">
    <location>
        <begin position="1"/>
        <end position="12"/>
    </location>
</feature>
<evidence type="ECO:0000313" key="7">
    <source>
        <dbReference type="EMBL" id="KAK0160554.1"/>
    </source>
</evidence>
<reference evidence="7" key="2">
    <citation type="submission" date="2023-03" db="EMBL/GenBank/DDBJ databases">
        <authorList>
            <person name="Inwood S.N."/>
            <person name="Skelly J.G."/>
            <person name="Guhlin J."/>
            <person name="Harrop T.W.R."/>
            <person name="Goldson S.G."/>
            <person name="Dearden P.K."/>
        </authorList>
    </citation>
    <scope>NUCLEOTIDE SEQUENCE</scope>
    <source>
        <strain evidence="7">Irish</strain>
        <tissue evidence="7">Whole body</tissue>
    </source>
</reference>
<feature type="transmembrane region" description="Helical" evidence="5">
    <location>
        <begin position="636"/>
        <end position="659"/>
    </location>
</feature>
<keyword evidence="1" id="KW-0677">Repeat</keyword>
<dbReference type="InterPro" id="IPR035914">
    <property type="entry name" value="Sperma_CUB_dom_sf"/>
</dbReference>
<evidence type="ECO:0000313" key="8">
    <source>
        <dbReference type="Proteomes" id="UP001168990"/>
    </source>
</evidence>
<keyword evidence="2 3" id="KW-1015">Disulfide bond</keyword>
<feature type="domain" description="CUB" evidence="6">
    <location>
        <begin position="458"/>
        <end position="576"/>
    </location>
</feature>
<feature type="region of interest" description="Disordered" evidence="4">
    <location>
        <begin position="1"/>
        <end position="37"/>
    </location>
</feature>
<comment type="caution">
    <text evidence="7">The sequence shown here is derived from an EMBL/GenBank/DDBJ whole genome shotgun (WGS) entry which is preliminary data.</text>
</comment>
<dbReference type="Pfam" id="PF00431">
    <property type="entry name" value="CUB"/>
    <property type="match status" value="2"/>
</dbReference>
<keyword evidence="5" id="KW-0812">Transmembrane</keyword>
<feature type="compositionally biased region" description="Polar residues" evidence="4">
    <location>
        <begin position="883"/>
        <end position="903"/>
    </location>
</feature>
<accession>A0AA39C9S2</accession>
<dbReference type="Gene3D" id="2.60.120.290">
    <property type="entry name" value="Spermadhesin, CUB domain"/>
    <property type="match status" value="2"/>
</dbReference>
<sequence>MNSSSTNITSRQKILDSPKTISTNAHSNELSRMSNSDVQFEKTHSDSIDIELDKRTFESLIVNKNQKLDKTVSVIEKYLTNIKEQPMFIKDVNTEVMTIKKPNYTNRIAFQSVPSQSAIAKIVETHLTNGRGLRSTEVTSPTTITDEEFTQKLRRSILVTRIEEKDGNVAGAIDATATFTTTITNTPSNSTASLKTTEENPSQNTTDVQLDPALAVGTIDATDSYLPSDSPIVESGMHSHSDVVNTSSRSFQFQSQSNRIQTTSVSDNPFFLNPKLVKEKVVDQSANGFTNVMNQLSLPTHSTSALGYQRRVLRDAPKNACEKFEIGDNVKREFYSPNYPQNYPTNIDCVKILEADKGMLLKLDFRDHFEMEPAMAVIDKNNECRFDYLEVRDGRHGFSTLIGIYCDKNFPPEITSKSRYLWLHFHSDDTIEYKGFKAVWSMVPRPTLPGVPPEQEPCIKYIDGEYESIISSNEIEEEKKLAEKNGVALDCLWVLTAKEGWRMQMTFDYFKLEKPNDCDANFLMIFGERTDMPSLIRNFCGSIAEAVVTKTNTMYIRFYLEPKAINSSFQSLMTAVRDKETSESACTDDEYDCDDATCIAGFLRCNKRENCRLRWDEDPSMCGTAQSSLALDSTRIIIILVIFSLIMCGMCSAFIFNCVRKLLRDHRIIREHIRQSRENRLDEIGRKSTPCPLSITQSEIRQRGSESPSFELDSNKELIPTTTLISNDYTKEVLDINYDSAVINDIHQCNNVSNATQERMQETNDEPEMCDISCQTRESLFDPRNSDPIISGSPAFSTFGYQSVGNSQNGVATCLRRTTPHSQQSRSSVVQSQSNTPPSRSTSKSSTGCSPSRECDSNSIICPKHSPIPAPPGWSLHDPPYPQIQSSGSFTDTTEYPSYQRYQSPKPELRNYQVPELTRQTTVGSGERYGSFLYGSGRGSSNTTSNPTTNNGSQHSGTQKFPTPDSRYRAEAVIEVDQKRPFSIESTKSAPDGRQLANNDPIVMSLTDEASGETIFRKIPLNSLPILKPPKEFDSELSSVIGCQCRCCFHRHSHSTNSPRPVMPCCMRQRCKHDFNYRTWPSQFNKSGKNVKLNFKKCQSVGYHGGSIDINKSVWFTDSNRKFLRSDKIGASISF</sequence>
<dbReference type="CDD" id="cd00112">
    <property type="entry name" value="LDLa"/>
    <property type="match status" value="1"/>
</dbReference>
<dbReference type="PANTHER" id="PTHR24251:SF28">
    <property type="entry name" value="NEUROPILIN AND TOLLOID-LIKE, ISOFORM B"/>
    <property type="match status" value="1"/>
</dbReference>
<evidence type="ECO:0000256" key="5">
    <source>
        <dbReference type="SAM" id="Phobius"/>
    </source>
</evidence>
<dbReference type="PROSITE" id="PS01180">
    <property type="entry name" value="CUB"/>
    <property type="match status" value="2"/>
</dbReference>
<gene>
    <name evidence="7" type="ORF">PV328_007952</name>
</gene>
<protein>
    <recommendedName>
        <fullName evidence="6">CUB domain-containing protein</fullName>
    </recommendedName>
</protein>
<dbReference type="PROSITE" id="PS50068">
    <property type="entry name" value="LDLRA_2"/>
    <property type="match status" value="1"/>
</dbReference>